<keyword evidence="6" id="KW-0675">Receptor</keyword>
<dbReference type="InParanoid" id="A0A2Y9D2A2"/>
<accession>A0A2Y9D2A2</accession>
<keyword evidence="5" id="KW-0472">Membrane</keyword>
<keyword evidence="4" id="KW-1133">Transmembrane helix</keyword>
<dbReference type="PANTHER" id="PTHR42643">
    <property type="entry name" value="IONOTROPIC RECEPTOR 20A-RELATED"/>
    <property type="match status" value="1"/>
</dbReference>
<dbReference type="InterPro" id="IPR052192">
    <property type="entry name" value="Insect_Ionotropic_Sensory_Rcpt"/>
</dbReference>
<dbReference type="GO" id="GO:0005886">
    <property type="term" value="C:plasma membrane"/>
    <property type="evidence" value="ECO:0007669"/>
    <property type="project" value="UniProtKB-SubCell"/>
</dbReference>
<organism evidence="8 9">
    <name type="scientific">Anopheles gambiae</name>
    <name type="common">African malaria mosquito</name>
    <dbReference type="NCBI Taxonomy" id="7165"/>
    <lineage>
        <taxon>Eukaryota</taxon>
        <taxon>Metazoa</taxon>
        <taxon>Ecdysozoa</taxon>
        <taxon>Arthropoda</taxon>
        <taxon>Hexapoda</taxon>
        <taxon>Insecta</taxon>
        <taxon>Pterygota</taxon>
        <taxon>Neoptera</taxon>
        <taxon>Endopterygota</taxon>
        <taxon>Diptera</taxon>
        <taxon>Nematocera</taxon>
        <taxon>Culicoidea</taxon>
        <taxon>Culicidae</taxon>
        <taxon>Anophelinae</taxon>
        <taxon>Anopheles</taxon>
    </lineage>
</organism>
<name>A0A2Y9D2A2_ANOGA</name>
<dbReference type="EMBL" id="AAAB01008984">
    <property type="status" value="NOT_ANNOTATED_CDS"/>
    <property type="molecule type" value="Genomic_DNA"/>
</dbReference>
<evidence type="ECO:0000256" key="7">
    <source>
        <dbReference type="ARBA" id="ARBA00023180"/>
    </source>
</evidence>
<dbReference type="VEuPathDB" id="VectorBase:AGAP029134"/>
<keyword evidence="3" id="KW-0812">Transmembrane</keyword>
<evidence type="ECO:0000256" key="3">
    <source>
        <dbReference type="ARBA" id="ARBA00022692"/>
    </source>
</evidence>
<evidence type="ECO:0000313" key="8">
    <source>
        <dbReference type="EnsemblMetazoa" id="AGAP029134-PA"/>
    </source>
</evidence>
<protein>
    <recommendedName>
        <fullName evidence="10">Ionotropic receptor</fullName>
    </recommendedName>
</protein>
<sequence length="651" mass="75623">MQLLKLFFFILILICDGKQIIEKLFTHLEHTISMLQDSSKSSNDVWFSLPKSKYSDPEWFVPLQRLLSCSNTTKIIMTQSPDANPVLKIIDELPVPFVVVMFVNQSSTMFLKWFAELTKAYMRTKIILITELETPSQISGLMKVLPNIEVFHVLYLTYSQKRNVLQPMTFHPFLQTLKVHSIDDLKNFFPNYQKNYHGKQVNVSCMLASPFVESSLTNNQAAGIDIRLLSTFGRVHNILFNVIVSFQTKNSAIQFHKKATESRSVIWLNRLRWRSFKKFEVPVPDLIEYVIIAPRGTPLTIPEIFLRPLTFASWMLLLVIVLVSFLVMWNTGQYFRNDLILLPFCGIERYNLNETRALEKMIVVGLMVFYFLIQSGYESIIISLISEVPFHPDIETLDHLREKSMPVILYDRENQEFFKTLLEEKNITVILDSSDLFTSVRSNVSMVHNRQSAMNIIHHPLNYDSSYNRKKYSILKDSFVPHPTSFTFFKRSMMQEIFHMHVLTVFESGLLLVWYSQRQQRNTKHTNIEGGNEDGDIVKFDDLAPFWAVIGIGWTLSVVVFMLERFTNLSMELKLKAPHLKAVGNQPEKQKRKRRAHNDILPEYAFISANDKVLRRTNVISSFSSPNKQCLAFLDHPFAVRSSFHLFTKSV</sequence>
<reference evidence="8 9" key="2">
    <citation type="journal article" date="2004" name="Trends Parasitol.">
        <title>The Anopheles gambiae genome: an update.</title>
        <authorList>
            <person name="Mongin E."/>
            <person name="Louis C."/>
            <person name="Holt R.A."/>
            <person name="Birney E."/>
            <person name="Collins F.H."/>
        </authorList>
    </citation>
    <scope>NUCLEOTIDE SEQUENCE [LARGE SCALE GENOMIC DNA]</scope>
    <source>
        <strain evidence="8 9">PEST</strain>
    </source>
</reference>
<reference evidence="8" key="3">
    <citation type="submission" date="2020-05" db="UniProtKB">
        <authorList>
            <consortium name="EnsemblMetazoa"/>
        </authorList>
    </citation>
    <scope>IDENTIFICATION</scope>
    <source>
        <strain evidence="8">PEST</strain>
    </source>
</reference>
<evidence type="ECO:0000256" key="2">
    <source>
        <dbReference type="ARBA" id="ARBA00022475"/>
    </source>
</evidence>
<dbReference type="AlphaFoldDB" id="A0A2Y9D2A2"/>
<reference evidence="8 9" key="1">
    <citation type="journal article" date="2002" name="Science">
        <title>The genome sequence of the malaria mosquito Anopheles gambiae.</title>
        <authorList>
            <person name="Holt R.A."/>
            <person name="Subramanian G.M."/>
            <person name="Halpern A."/>
            <person name="Sutton G.G."/>
            <person name="Charlab R."/>
            <person name="Nusskern D.R."/>
            <person name="Wincker P."/>
            <person name="Clark A.G."/>
            <person name="Ribeiro J.M."/>
            <person name="Wides R."/>
            <person name="Salzberg S.L."/>
            <person name="Loftus B."/>
            <person name="Yandell M."/>
            <person name="Majoros W.H."/>
            <person name="Rusch D.B."/>
            <person name="Lai Z."/>
            <person name="Kraft C.L."/>
            <person name="Abril J.F."/>
            <person name="Anthouard V."/>
            <person name="Arensburger P."/>
            <person name="Atkinson P.W."/>
            <person name="Baden H."/>
            <person name="de Berardinis V."/>
            <person name="Baldwin D."/>
            <person name="Benes V."/>
            <person name="Biedler J."/>
            <person name="Blass C."/>
            <person name="Bolanos R."/>
            <person name="Boscus D."/>
            <person name="Barnstead M."/>
            <person name="Cai S."/>
            <person name="Center A."/>
            <person name="Chaturverdi K."/>
            <person name="Christophides G.K."/>
            <person name="Chrystal M.A."/>
            <person name="Clamp M."/>
            <person name="Cravchik A."/>
            <person name="Curwen V."/>
            <person name="Dana A."/>
            <person name="Delcher A."/>
            <person name="Dew I."/>
            <person name="Evans C.A."/>
            <person name="Flanigan M."/>
            <person name="Grundschober-Freimoser A."/>
            <person name="Friedli L."/>
            <person name="Gu Z."/>
            <person name="Guan P."/>
            <person name="Guigo R."/>
            <person name="Hillenmeyer M.E."/>
            <person name="Hladun S.L."/>
            <person name="Hogan J.R."/>
            <person name="Hong Y.S."/>
            <person name="Hoover J."/>
            <person name="Jaillon O."/>
            <person name="Ke Z."/>
            <person name="Kodira C."/>
            <person name="Kokoza E."/>
            <person name="Koutsos A."/>
            <person name="Letunic I."/>
            <person name="Levitsky A."/>
            <person name="Liang Y."/>
            <person name="Lin J.J."/>
            <person name="Lobo N.F."/>
            <person name="Lopez J.R."/>
            <person name="Malek J.A."/>
            <person name="McIntosh T.C."/>
            <person name="Meister S."/>
            <person name="Miller J."/>
            <person name="Mobarry C."/>
            <person name="Mongin E."/>
            <person name="Murphy S.D."/>
            <person name="O'Brochta D.A."/>
            <person name="Pfannkoch C."/>
            <person name="Qi R."/>
            <person name="Regier M.A."/>
            <person name="Remington K."/>
            <person name="Shao H."/>
            <person name="Sharakhova M.V."/>
            <person name="Sitter C.D."/>
            <person name="Shetty J."/>
            <person name="Smith T.J."/>
            <person name="Strong R."/>
            <person name="Sun J."/>
            <person name="Thomasova D."/>
            <person name="Ton L.Q."/>
            <person name="Topalis P."/>
            <person name="Tu Z."/>
            <person name="Unger M.F."/>
            <person name="Walenz B."/>
            <person name="Wang A."/>
            <person name="Wang J."/>
            <person name="Wang M."/>
            <person name="Wang X."/>
            <person name="Woodford K.J."/>
            <person name="Wortman J.R."/>
            <person name="Wu M."/>
            <person name="Yao A."/>
            <person name="Zdobnov E.M."/>
            <person name="Zhang H."/>
            <person name="Zhao Q."/>
            <person name="Zhao S."/>
            <person name="Zhu S.C."/>
            <person name="Zhimulev I."/>
            <person name="Coluzzi M."/>
            <person name="della Torre A."/>
            <person name="Roth C.W."/>
            <person name="Louis C."/>
            <person name="Kalush F."/>
            <person name="Mural R.J."/>
            <person name="Myers E.W."/>
            <person name="Adams M.D."/>
            <person name="Smith H.O."/>
            <person name="Broder S."/>
            <person name="Gardner M.J."/>
            <person name="Fraser C.M."/>
            <person name="Birney E."/>
            <person name="Bork P."/>
            <person name="Brey P.T."/>
            <person name="Venter J.C."/>
            <person name="Weissenbach J."/>
            <person name="Kafatos F.C."/>
            <person name="Collins F.H."/>
            <person name="Hoffman S.L."/>
        </authorList>
    </citation>
    <scope>NUCLEOTIDE SEQUENCE [LARGE SCALE GENOMIC DNA]</scope>
    <source>
        <strain evidence="8 9">PEST</strain>
    </source>
</reference>
<dbReference type="PANTHER" id="PTHR42643:SF41">
    <property type="entry name" value="IONOTROPIC RECEPTOR 20A-RELATED"/>
    <property type="match status" value="1"/>
</dbReference>
<evidence type="ECO:0000256" key="1">
    <source>
        <dbReference type="ARBA" id="ARBA00004651"/>
    </source>
</evidence>
<dbReference type="VEuPathDB" id="VectorBase:AGAMI1_002775"/>
<dbReference type="VEuPathDB" id="VectorBase:AGAMI1_003484"/>
<evidence type="ECO:0008006" key="10">
    <source>
        <dbReference type="Google" id="ProtNLM"/>
    </source>
</evidence>
<dbReference type="FunCoup" id="A0A2Y9D2A2">
    <property type="interactions" value="95"/>
</dbReference>
<dbReference type="Proteomes" id="UP000007062">
    <property type="component" value="Chromosome 3R"/>
</dbReference>
<proteinExistence type="predicted"/>
<keyword evidence="9" id="KW-1185">Reference proteome</keyword>
<evidence type="ECO:0000256" key="6">
    <source>
        <dbReference type="ARBA" id="ARBA00023170"/>
    </source>
</evidence>
<evidence type="ECO:0000256" key="5">
    <source>
        <dbReference type="ARBA" id="ARBA00023136"/>
    </source>
</evidence>
<evidence type="ECO:0000313" key="9">
    <source>
        <dbReference type="Proteomes" id="UP000007062"/>
    </source>
</evidence>
<dbReference type="EnsemblMetazoa" id="AGAP029134-RA">
    <property type="protein sequence ID" value="AGAP029134-PA"/>
    <property type="gene ID" value="AGAP029134"/>
</dbReference>
<keyword evidence="2" id="KW-1003">Cell membrane</keyword>
<keyword evidence="7" id="KW-0325">Glycoprotein</keyword>
<evidence type="ECO:0000256" key="4">
    <source>
        <dbReference type="ARBA" id="ARBA00022989"/>
    </source>
</evidence>
<comment type="subcellular location">
    <subcellularLocation>
        <location evidence="1">Cell membrane</location>
        <topology evidence="1">Multi-pass membrane protein</topology>
    </subcellularLocation>
</comment>